<feature type="transmembrane region" description="Helical" evidence="7">
    <location>
        <begin position="289"/>
        <end position="307"/>
    </location>
</feature>
<feature type="transmembrane region" description="Helical" evidence="7">
    <location>
        <begin position="313"/>
        <end position="329"/>
    </location>
</feature>
<dbReference type="PANTHER" id="PTHR43386:SF1">
    <property type="entry name" value="D,D-DIPEPTIDE TRANSPORT SYSTEM PERMEASE PROTEIN DDPC-RELATED"/>
    <property type="match status" value="1"/>
</dbReference>
<dbReference type="PROSITE" id="PS50928">
    <property type="entry name" value="ABC_TM1"/>
    <property type="match status" value="1"/>
</dbReference>
<dbReference type="PANTHER" id="PTHR43386">
    <property type="entry name" value="OLIGOPEPTIDE TRANSPORT SYSTEM PERMEASE PROTEIN APPC"/>
    <property type="match status" value="1"/>
</dbReference>
<evidence type="ECO:0000256" key="2">
    <source>
        <dbReference type="ARBA" id="ARBA00022448"/>
    </source>
</evidence>
<evidence type="ECO:0000259" key="9">
    <source>
        <dbReference type="PROSITE" id="PS50928"/>
    </source>
</evidence>
<evidence type="ECO:0000256" key="8">
    <source>
        <dbReference type="SAM" id="Coils"/>
    </source>
</evidence>
<evidence type="ECO:0000256" key="3">
    <source>
        <dbReference type="ARBA" id="ARBA00022475"/>
    </source>
</evidence>
<dbReference type="GO" id="GO:0055085">
    <property type="term" value="P:transmembrane transport"/>
    <property type="evidence" value="ECO:0007669"/>
    <property type="project" value="InterPro"/>
</dbReference>
<keyword evidence="11" id="KW-1185">Reference proteome</keyword>
<keyword evidence="2 7" id="KW-0813">Transport</keyword>
<dbReference type="GO" id="GO:0005886">
    <property type="term" value="C:plasma membrane"/>
    <property type="evidence" value="ECO:0007669"/>
    <property type="project" value="UniProtKB-SubCell"/>
</dbReference>
<keyword evidence="6 7" id="KW-0472">Membrane</keyword>
<comment type="subcellular location">
    <subcellularLocation>
        <location evidence="1 7">Cell membrane</location>
        <topology evidence="1 7">Multi-pass membrane protein</topology>
    </subcellularLocation>
</comment>
<dbReference type="CDD" id="cd06261">
    <property type="entry name" value="TM_PBP2"/>
    <property type="match status" value="1"/>
</dbReference>
<dbReference type="EMBL" id="FQUI01000022">
    <property type="protein sequence ID" value="SHE92484.1"/>
    <property type="molecule type" value="Genomic_DNA"/>
</dbReference>
<keyword evidence="5 7" id="KW-1133">Transmembrane helix</keyword>
<comment type="caution">
    <text evidence="10">The sequence shown here is derived from an EMBL/GenBank/DDBJ whole genome shotgun (WGS) entry which is preliminary data.</text>
</comment>
<proteinExistence type="inferred from homology"/>
<accession>A0A1M4XG10</accession>
<feature type="transmembrane region" description="Helical" evidence="7">
    <location>
        <begin position="253"/>
        <end position="277"/>
    </location>
</feature>
<feature type="transmembrane region" description="Helical" evidence="7">
    <location>
        <begin position="20"/>
        <end position="39"/>
    </location>
</feature>
<feature type="domain" description="ABC transmembrane type-1" evidence="9">
    <location>
        <begin position="251"/>
        <end position="443"/>
    </location>
</feature>
<comment type="similarity">
    <text evidence="7">Belongs to the binding-protein-dependent transport system permease family.</text>
</comment>
<dbReference type="InterPro" id="IPR000515">
    <property type="entry name" value="MetI-like"/>
</dbReference>
<evidence type="ECO:0000313" key="11">
    <source>
        <dbReference type="Proteomes" id="UP000184334"/>
    </source>
</evidence>
<dbReference type="InterPro" id="IPR025966">
    <property type="entry name" value="OppC_N"/>
</dbReference>
<sequence length="456" mass="51283">MNEEVKRALRKFYKNPSAMLGVILLIFFILVAAFAPLLAPPQIPIDPEIENMESMIDELEDTKNTSLIEELVVSFSDYYDFTYGFYLDYADDIRNLEKVLSNYLSNKNDENFNKLIETLSPLTEEYILDESYLYNLQDNIDDKKKFEAALKDLENGIKAFLAKAKNAEKMKAELDEINSKNNSVEEFLPAAKKYFKDLKKLYIKDLNYDPYLMPIVTYENTPQPPSKEHPFGISNGRDIYYGVVWGTRTGFKIGLIVVSVATIVGLFVGSISAYFGGWVDEVLMRITDIFMSIPFMLSAMVLTTILGTGLDKVMIAMIVFGWMGSARLIRGNILQAKNDQYVLAAKALGVKDSKIIIKHILPNTIFPVLIQASMRIGSMVITAAVLSFLGVGAPQGYADWGSILNYARNWILGGTGGAFQYWYTITYPGIAMVLFVLAWNLVGDALRDIFDPKLRG</sequence>
<evidence type="ECO:0000256" key="4">
    <source>
        <dbReference type="ARBA" id="ARBA00022692"/>
    </source>
</evidence>
<dbReference type="Gene3D" id="1.10.3720.10">
    <property type="entry name" value="MetI-like"/>
    <property type="match status" value="1"/>
</dbReference>
<feature type="transmembrane region" description="Helical" evidence="7">
    <location>
        <begin position="418"/>
        <end position="442"/>
    </location>
</feature>
<evidence type="ECO:0000256" key="5">
    <source>
        <dbReference type="ARBA" id="ARBA00022989"/>
    </source>
</evidence>
<gene>
    <name evidence="10" type="ORF">SAMN02745164_01425</name>
</gene>
<dbReference type="Pfam" id="PF00528">
    <property type="entry name" value="BPD_transp_1"/>
    <property type="match status" value="1"/>
</dbReference>
<dbReference type="AlphaFoldDB" id="A0A1M4XG10"/>
<dbReference type="SUPFAM" id="SSF161098">
    <property type="entry name" value="MetI-like"/>
    <property type="match status" value="1"/>
</dbReference>
<dbReference type="OrthoDB" id="44350at2"/>
<dbReference type="STRING" id="1122195.SAMN02745164_01425"/>
<organism evidence="10 11">
    <name type="scientific">Marinitoga hydrogenitolerans (strain DSM 16785 / JCM 12826 / AT1271)</name>
    <dbReference type="NCBI Taxonomy" id="1122195"/>
    <lineage>
        <taxon>Bacteria</taxon>
        <taxon>Thermotogati</taxon>
        <taxon>Thermotogota</taxon>
        <taxon>Thermotogae</taxon>
        <taxon>Petrotogales</taxon>
        <taxon>Petrotogaceae</taxon>
        <taxon>Marinitoga</taxon>
    </lineage>
</organism>
<dbReference type="InterPro" id="IPR050366">
    <property type="entry name" value="BP-dependent_transpt_permease"/>
</dbReference>
<evidence type="ECO:0000256" key="6">
    <source>
        <dbReference type="ARBA" id="ARBA00023136"/>
    </source>
</evidence>
<feature type="coiled-coil region" evidence="8">
    <location>
        <begin position="143"/>
        <end position="187"/>
    </location>
</feature>
<evidence type="ECO:0000313" key="10">
    <source>
        <dbReference type="EMBL" id="SHE92484.1"/>
    </source>
</evidence>
<evidence type="ECO:0000256" key="1">
    <source>
        <dbReference type="ARBA" id="ARBA00004651"/>
    </source>
</evidence>
<dbReference type="InterPro" id="IPR035906">
    <property type="entry name" value="MetI-like_sf"/>
</dbReference>
<keyword evidence="4 7" id="KW-0812">Transmembrane</keyword>
<keyword evidence="3" id="KW-1003">Cell membrane</keyword>
<evidence type="ECO:0000256" key="7">
    <source>
        <dbReference type="RuleBase" id="RU363032"/>
    </source>
</evidence>
<protein>
    <submittedName>
        <fullName evidence="10">Peptide/nickel transport system permease protein</fullName>
    </submittedName>
</protein>
<reference evidence="10" key="1">
    <citation type="submission" date="2016-11" db="EMBL/GenBank/DDBJ databases">
        <authorList>
            <person name="Varghese N."/>
            <person name="Submissions S."/>
        </authorList>
    </citation>
    <scope>NUCLEOTIDE SEQUENCE [LARGE SCALE GENOMIC DNA]</scope>
    <source>
        <strain evidence="10">DSM 16785</strain>
    </source>
</reference>
<dbReference type="Proteomes" id="UP000184334">
    <property type="component" value="Unassembled WGS sequence"/>
</dbReference>
<keyword evidence="8" id="KW-0175">Coiled coil</keyword>
<dbReference type="Pfam" id="PF12911">
    <property type="entry name" value="OppC_N"/>
    <property type="match status" value="1"/>
</dbReference>
<feature type="transmembrane region" description="Helical" evidence="7">
    <location>
        <begin position="376"/>
        <end position="398"/>
    </location>
</feature>
<name>A0A1M4XG10_MARH1</name>